<dbReference type="PANTHER" id="PTHR47495:SF1">
    <property type="entry name" value="BLL3820 PROTEIN"/>
    <property type="match status" value="1"/>
</dbReference>
<dbReference type="GO" id="GO:0016491">
    <property type="term" value="F:oxidoreductase activity"/>
    <property type="evidence" value="ECO:0007669"/>
    <property type="project" value="InterPro"/>
</dbReference>
<dbReference type="PANTHER" id="PTHR47495">
    <property type="entry name" value="ALDEHYDE DEHYDROGENASE"/>
    <property type="match status" value="1"/>
</dbReference>
<dbReference type="Pfam" id="PF02738">
    <property type="entry name" value="MoCoBD_1"/>
    <property type="match status" value="2"/>
</dbReference>
<dbReference type="EMBL" id="CP157484">
    <property type="protein sequence ID" value="XBO36850.1"/>
    <property type="molecule type" value="Genomic_DNA"/>
</dbReference>
<dbReference type="PIRSF" id="PIRSF036389">
    <property type="entry name" value="IOR_B"/>
    <property type="match status" value="1"/>
</dbReference>
<dbReference type="Gene3D" id="3.90.1170.50">
    <property type="entry name" value="Aldehyde oxidase/xanthine dehydrogenase, a/b hammerhead"/>
    <property type="match status" value="1"/>
</dbReference>
<gene>
    <name evidence="2" type="ORF">ABEG18_13975</name>
</gene>
<dbReference type="SMART" id="SM01008">
    <property type="entry name" value="Ald_Xan_dh_C"/>
    <property type="match status" value="1"/>
</dbReference>
<reference evidence="2" key="1">
    <citation type="submission" date="2024-05" db="EMBL/GenBank/DDBJ databases">
        <authorList>
            <person name="Kim S."/>
            <person name="Heo J."/>
            <person name="Choi H."/>
            <person name="Choi Y."/>
            <person name="Kwon S.-W."/>
            <person name="Kim Y."/>
        </authorList>
    </citation>
    <scope>NUCLEOTIDE SEQUENCE</scope>
    <source>
        <strain evidence="2">KACC 23698</strain>
    </source>
</reference>
<dbReference type="SUPFAM" id="SSF56003">
    <property type="entry name" value="Molybdenum cofactor-binding domain"/>
    <property type="match status" value="2"/>
</dbReference>
<sequence length="757" mass="80324">MTVPSAPSRRAVLAGGGALVLSFSLSGRSALSQETQAPQELQNLGKAPTPAAPLPGSLKAEPRLDAWIRIGEDDAVTVFTGKAELGQGIKTALLQIAAEQLDVDPSRLTLVTADTARTANEGFTAGSHSMQDSGTAILHASAQVREILLGLAAARLALAVGELQARDGRILAPDGRSVRYGELVAGQELHAAAQPQSRLKPQDQHRVMGRSLPRVDIPAKVAGGPAYVQDLRLPGMAHGRVVRPPSPAAALAEADTAAVERMPGVLKVVRDGRYLAVVAEREFQAVTAARALAAATRWTETASLPARERVFETLAGLRSEDTVIHEKRGAPAAAVRTVDAEYRRHYQLHGSIGPSCAVAQLQDGALTVWSHAQGMFPLRAALAEMLGMPEDKIRCIHVEGSGCYGHNGADDAAADAALLARALPGRPVRVQYMREDEHRFEPYGPVMMSRASAALDASGAIVDWRYEVRSNTHSTRPPGAGQLLSAQLLEKPFAPAAPKPLPQPEGGGDRNAIPLYDLPSQRILHRFVPEMPLRVSAMRGLGAYLNVFAIESFMDELAAAAGADPVAFRLKHLKDARARDVIALAADKAGWSKPLALDARKAGRGRGFAFARYKNLGAYAAIAVEVAVERETGRVRLLGVTAAVDSGEAVNPDGIRNQIEGGVIQSASWSLLEEVAYDRTRILSRDWSTYPILRFSAAPEKIDVHIVNRPGQPFLGTGEASQGPAAAAIANAIADATGVRCRELPMTPGRIKSAIGV</sequence>
<dbReference type="InterPro" id="IPR008274">
    <property type="entry name" value="AldOxase/xan_DH_MoCoBD1"/>
</dbReference>
<name>A0AAU7J9K3_9HYPH</name>
<evidence type="ECO:0000313" key="2">
    <source>
        <dbReference type="EMBL" id="XBO36850.1"/>
    </source>
</evidence>
<dbReference type="PROSITE" id="PS51318">
    <property type="entry name" value="TAT"/>
    <property type="match status" value="1"/>
</dbReference>
<dbReference type="InterPro" id="IPR046867">
    <property type="entry name" value="AldOxase/xan_DH_MoCoBD2"/>
</dbReference>
<dbReference type="InterPro" id="IPR037165">
    <property type="entry name" value="AldOxase/xan_DH_Mopterin-bd_sf"/>
</dbReference>
<dbReference type="InterPro" id="IPR006311">
    <property type="entry name" value="TAT_signal"/>
</dbReference>
<dbReference type="AlphaFoldDB" id="A0AAU7J9K3"/>
<dbReference type="Gene3D" id="3.30.365.10">
    <property type="entry name" value="Aldehyde oxidase/xanthine dehydrogenase, molybdopterin binding domain"/>
    <property type="match status" value="4"/>
</dbReference>
<protein>
    <submittedName>
        <fullName evidence="2">Molybdopterin cofactor-binding domain-containing protein</fullName>
    </submittedName>
</protein>
<evidence type="ECO:0000259" key="1">
    <source>
        <dbReference type="SMART" id="SM01008"/>
    </source>
</evidence>
<proteinExistence type="predicted"/>
<dbReference type="RefSeq" id="WP_406853666.1">
    <property type="nucleotide sequence ID" value="NZ_CP157484.1"/>
</dbReference>
<dbReference type="InterPro" id="IPR052516">
    <property type="entry name" value="N-heterocyclic_Hydroxylase"/>
</dbReference>
<dbReference type="InterPro" id="IPR012368">
    <property type="entry name" value="OxRdtase_Mopterin-bd_su_IorB"/>
</dbReference>
<feature type="domain" description="Aldehyde oxidase/xanthine dehydrogenase a/b hammerhead" evidence="1">
    <location>
        <begin position="222"/>
        <end position="302"/>
    </location>
</feature>
<organism evidence="2">
    <name type="scientific">Alsobacter sp. KACC 23698</name>
    <dbReference type="NCBI Taxonomy" id="3149229"/>
    <lineage>
        <taxon>Bacteria</taxon>
        <taxon>Pseudomonadati</taxon>
        <taxon>Pseudomonadota</taxon>
        <taxon>Alphaproteobacteria</taxon>
        <taxon>Hyphomicrobiales</taxon>
        <taxon>Alsobacteraceae</taxon>
        <taxon>Alsobacter</taxon>
    </lineage>
</organism>
<accession>A0AAU7J9K3</accession>
<dbReference type="InterPro" id="IPR000674">
    <property type="entry name" value="Ald_Oxase/Xan_DH_a/b"/>
</dbReference>
<dbReference type="Pfam" id="PF20256">
    <property type="entry name" value="MoCoBD_2"/>
    <property type="match status" value="2"/>
</dbReference>